<keyword evidence="4" id="KW-1278">Translocase</keyword>
<dbReference type="PANTHER" id="PTHR10371">
    <property type="entry name" value="NADH DEHYDROGENASE UBIQUINONE FLAVOPROTEIN 2, MITOCHONDRIAL"/>
    <property type="match status" value="1"/>
</dbReference>
<evidence type="ECO:0000256" key="5">
    <source>
        <dbReference type="ARBA" id="ARBA00023004"/>
    </source>
</evidence>
<dbReference type="NCBIfam" id="TIGR01958">
    <property type="entry name" value="nuoE_fam"/>
    <property type="match status" value="1"/>
</dbReference>
<dbReference type="AlphaFoldDB" id="B4LEA8"/>
<dbReference type="EMBL" id="CH940647">
    <property type="protein sequence ID" value="EDW69064.1"/>
    <property type="molecule type" value="Genomic_DNA"/>
</dbReference>
<dbReference type="HOGENOM" id="CLU_054362_1_0_1"/>
<dbReference type="GO" id="GO:0003954">
    <property type="term" value="F:NADH dehydrogenase activity"/>
    <property type="evidence" value="ECO:0007669"/>
    <property type="project" value="TreeGrafter"/>
</dbReference>
<evidence type="ECO:0000256" key="4">
    <source>
        <dbReference type="ARBA" id="ARBA00022967"/>
    </source>
</evidence>
<dbReference type="STRING" id="7244.B4LEA8"/>
<dbReference type="InParanoid" id="B4LEA8"/>
<evidence type="ECO:0000256" key="2">
    <source>
        <dbReference type="ARBA" id="ARBA00022714"/>
    </source>
</evidence>
<dbReference type="FunFam" id="3.40.30.10:FF:000022">
    <property type="entry name" value="NADH dehydrogenase flavoprotein 2, mitochondrial"/>
    <property type="match status" value="1"/>
</dbReference>
<dbReference type="Gene3D" id="3.40.30.10">
    <property type="entry name" value="Glutaredoxin"/>
    <property type="match status" value="1"/>
</dbReference>
<evidence type="ECO:0000313" key="12">
    <source>
        <dbReference type="Proteomes" id="UP000008792"/>
    </source>
</evidence>
<keyword evidence="2 9" id="KW-0001">2Fe-2S</keyword>
<keyword evidence="6 9" id="KW-0411">Iron-sulfur</keyword>
<name>B4LEA8_DROVI</name>
<keyword evidence="12" id="KW-1185">Reference proteome</keyword>
<feature type="region of interest" description="Disordered" evidence="10">
    <location>
        <begin position="200"/>
        <end position="219"/>
    </location>
</feature>
<evidence type="ECO:0000256" key="6">
    <source>
        <dbReference type="ARBA" id="ARBA00023014"/>
    </source>
</evidence>
<comment type="cofactor">
    <cofactor evidence="9">
        <name>[2Fe-2S] cluster</name>
        <dbReference type="ChEBI" id="CHEBI:190135"/>
    </cofactor>
    <text evidence="9">Binds 1 [2Fe-2S] cluster.</text>
</comment>
<organism evidence="11 12">
    <name type="scientific">Drosophila virilis</name>
    <name type="common">Fruit fly</name>
    <dbReference type="NCBI Taxonomy" id="7244"/>
    <lineage>
        <taxon>Eukaryota</taxon>
        <taxon>Metazoa</taxon>
        <taxon>Ecdysozoa</taxon>
        <taxon>Arthropoda</taxon>
        <taxon>Hexapoda</taxon>
        <taxon>Insecta</taxon>
        <taxon>Pterygota</taxon>
        <taxon>Neoptera</taxon>
        <taxon>Endopterygota</taxon>
        <taxon>Diptera</taxon>
        <taxon>Brachycera</taxon>
        <taxon>Muscomorpha</taxon>
        <taxon>Ephydroidea</taxon>
        <taxon>Drosophilidae</taxon>
        <taxon>Drosophila</taxon>
    </lineage>
</organism>
<dbReference type="SUPFAM" id="SSF52833">
    <property type="entry name" value="Thioredoxin-like"/>
    <property type="match status" value="1"/>
</dbReference>
<keyword evidence="5 9" id="KW-0408">Iron</keyword>
<evidence type="ECO:0000256" key="10">
    <source>
        <dbReference type="SAM" id="MobiDB-lite"/>
    </source>
</evidence>
<dbReference type="OrthoDB" id="10254187at2759"/>
<accession>B4LEA8</accession>
<dbReference type="KEGG" id="dvi:6623091"/>
<dbReference type="PIRSF" id="PIRSF000216">
    <property type="entry name" value="NADH_DH_24kDa"/>
    <property type="match status" value="1"/>
</dbReference>
<dbReference type="PhylomeDB" id="B4LEA8"/>
<dbReference type="InterPro" id="IPR036249">
    <property type="entry name" value="Thioredoxin-like_sf"/>
</dbReference>
<dbReference type="FunFam" id="1.10.10.1590:FF:000001">
    <property type="entry name" value="NADH-quinone oxidoreductase subunit E"/>
    <property type="match status" value="1"/>
</dbReference>
<dbReference type="GO" id="GO:0006120">
    <property type="term" value="P:mitochondrial electron transport, NADH to ubiquinone"/>
    <property type="evidence" value="ECO:0007669"/>
    <property type="project" value="UniProtKB-ARBA"/>
</dbReference>
<dbReference type="CDD" id="cd03064">
    <property type="entry name" value="TRX_Fd_NuoE"/>
    <property type="match status" value="1"/>
</dbReference>
<dbReference type="GO" id="GO:0051537">
    <property type="term" value="F:2 iron, 2 sulfur cluster binding"/>
    <property type="evidence" value="ECO:0007669"/>
    <property type="project" value="UniProtKB-KW"/>
</dbReference>
<dbReference type="GO" id="GO:0098796">
    <property type="term" value="C:membrane protein complex"/>
    <property type="evidence" value="ECO:0007669"/>
    <property type="project" value="UniProtKB-ARBA"/>
</dbReference>
<comment type="similarity">
    <text evidence="1">Belongs to the complex I 24 kDa subunit family.</text>
</comment>
<gene>
    <name evidence="11" type="primary">Dvir\GJ13038</name>
    <name evidence="11" type="ORF">Dvir_GJ13038</name>
</gene>
<keyword evidence="3 9" id="KW-0479">Metal-binding</keyword>
<reference evidence="11 12" key="1">
    <citation type="journal article" date="2007" name="Nature">
        <title>Evolution of genes and genomes on the Drosophila phylogeny.</title>
        <authorList>
            <consortium name="Drosophila 12 Genomes Consortium"/>
            <person name="Clark A.G."/>
            <person name="Eisen M.B."/>
            <person name="Smith D.R."/>
            <person name="Bergman C.M."/>
            <person name="Oliver B."/>
            <person name="Markow T.A."/>
            <person name="Kaufman T.C."/>
            <person name="Kellis M."/>
            <person name="Gelbart W."/>
            <person name="Iyer V.N."/>
            <person name="Pollard D.A."/>
            <person name="Sackton T.B."/>
            <person name="Larracuente A.M."/>
            <person name="Singh N.D."/>
            <person name="Abad J.P."/>
            <person name="Abt D.N."/>
            <person name="Adryan B."/>
            <person name="Aguade M."/>
            <person name="Akashi H."/>
            <person name="Anderson W.W."/>
            <person name="Aquadro C.F."/>
            <person name="Ardell D.H."/>
            <person name="Arguello R."/>
            <person name="Artieri C.G."/>
            <person name="Barbash D.A."/>
            <person name="Barker D."/>
            <person name="Barsanti P."/>
            <person name="Batterham P."/>
            <person name="Batzoglou S."/>
            <person name="Begun D."/>
            <person name="Bhutkar A."/>
            <person name="Blanco E."/>
            <person name="Bosak S.A."/>
            <person name="Bradley R.K."/>
            <person name="Brand A.D."/>
            <person name="Brent M.R."/>
            <person name="Brooks A.N."/>
            <person name="Brown R.H."/>
            <person name="Butlin R.K."/>
            <person name="Caggese C."/>
            <person name="Calvi B.R."/>
            <person name="Bernardo de Carvalho A."/>
            <person name="Caspi A."/>
            <person name="Castrezana S."/>
            <person name="Celniker S.E."/>
            <person name="Chang J.L."/>
            <person name="Chapple C."/>
            <person name="Chatterji S."/>
            <person name="Chinwalla A."/>
            <person name="Civetta A."/>
            <person name="Clifton S.W."/>
            <person name="Comeron J.M."/>
            <person name="Costello J.C."/>
            <person name="Coyne J.A."/>
            <person name="Daub J."/>
            <person name="David R.G."/>
            <person name="Delcher A.L."/>
            <person name="Delehaunty K."/>
            <person name="Do C.B."/>
            <person name="Ebling H."/>
            <person name="Edwards K."/>
            <person name="Eickbush T."/>
            <person name="Evans J.D."/>
            <person name="Filipski A."/>
            <person name="Findeiss S."/>
            <person name="Freyhult E."/>
            <person name="Fulton L."/>
            <person name="Fulton R."/>
            <person name="Garcia A.C."/>
            <person name="Gardiner A."/>
            <person name="Garfield D.A."/>
            <person name="Garvin B.E."/>
            <person name="Gibson G."/>
            <person name="Gilbert D."/>
            <person name="Gnerre S."/>
            <person name="Godfrey J."/>
            <person name="Good R."/>
            <person name="Gotea V."/>
            <person name="Gravely B."/>
            <person name="Greenberg A.J."/>
            <person name="Griffiths-Jones S."/>
            <person name="Gross S."/>
            <person name="Guigo R."/>
            <person name="Gustafson E.A."/>
            <person name="Haerty W."/>
            <person name="Hahn M.W."/>
            <person name="Halligan D.L."/>
            <person name="Halpern A.L."/>
            <person name="Halter G.M."/>
            <person name="Han M.V."/>
            <person name="Heger A."/>
            <person name="Hillier L."/>
            <person name="Hinrichs A.S."/>
            <person name="Holmes I."/>
            <person name="Hoskins R.A."/>
            <person name="Hubisz M.J."/>
            <person name="Hultmark D."/>
            <person name="Huntley M.A."/>
            <person name="Jaffe D.B."/>
            <person name="Jagadeeshan S."/>
            <person name="Jeck W.R."/>
            <person name="Johnson J."/>
            <person name="Jones C.D."/>
            <person name="Jordan W.C."/>
            <person name="Karpen G.H."/>
            <person name="Kataoka E."/>
            <person name="Keightley P.D."/>
            <person name="Kheradpour P."/>
            <person name="Kirkness E.F."/>
            <person name="Koerich L.B."/>
            <person name="Kristiansen K."/>
            <person name="Kudrna D."/>
            <person name="Kulathinal R.J."/>
            <person name="Kumar S."/>
            <person name="Kwok R."/>
            <person name="Lander E."/>
            <person name="Langley C.H."/>
            <person name="Lapoint R."/>
            <person name="Lazzaro B.P."/>
            <person name="Lee S.J."/>
            <person name="Levesque L."/>
            <person name="Li R."/>
            <person name="Lin C.F."/>
            <person name="Lin M.F."/>
            <person name="Lindblad-Toh K."/>
            <person name="Llopart A."/>
            <person name="Long M."/>
            <person name="Low L."/>
            <person name="Lozovsky E."/>
            <person name="Lu J."/>
            <person name="Luo M."/>
            <person name="Machado C.A."/>
            <person name="Makalowski W."/>
            <person name="Marzo M."/>
            <person name="Matsuda M."/>
            <person name="Matzkin L."/>
            <person name="McAllister B."/>
            <person name="McBride C.S."/>
            <person name="McKernan B."/>
            <person name="McKernan K."/>
            <person name="Mendez-Lago M."/>
            <person name="Minx P."/>
            <person name="Mollenhauer M.U."/>
            <person name="Montooth K."/>
            <person name="Mount S.M."/>
            <person name="Mu X."/>
            <person name="Myers E."/>
            <person name="Negre B."/>
            <person name="Newfeld S."/>
            <person name="Nielsen R."/>
            <person name="Noor M.A."/>
            <person name="O'Grady P."/>
            <person name="Pachter L."/>
            <person name="Papaceit M."/>
            <person name="Parisi M.J."/>
            <person name="Parisi M."/>
            <person name="Parts L."/>
            <person name="Pedersen J.S."/>
            <person name="Pesole G."/>
            <person name="Phillippy A.M."/>
            <person name="Ponting C.P."/>
            <person name="Pop M."/>
            <person name="Porcelli D."/>
            <person name="Powell J.R."/>
            <person name="Prohaska S."/>
            <person name="Pruitt K."/>
            <person name="Puig M."/>
            <person name="Quesneville H."/>
            <person name="Ram K.R."/>
            <person name="Rand D."/>
            <person name="Rasmussen M.D."/>
            <person name="Reed L.K."/>
            <person name="Reenan R."/>
            <person name="Reily A."/>
            <person name="Remington K.A."/>
            <person name="Rieger T.T."/>
            <person name="Ritchie M.G."/>
            <person name="Robin C."/>
            <person name="Rogers Y.H."/>
            <person name="Rohde C."/>
            <person name="Rozas J."/>
            <person name="Rubenfield M.J."/>
            <person name="Ruiz A."/>
            <person name="Russo S."/>
            <person name="Salzberg S.L."/>
            <person name="Sanchez-Gracia A."/>
            <person name="Saranga D.J."/>
            <person name="Sato H."/>
            <person name="Schaeffer S.W."/>
            <person name="Schatz M.C."/>
            <person name="Schlenke T."/>
            <person name="Schwartz R."/>
            <person name="Segarra C."/>
            <person name="Singh R.S."/>
            <person name="Sirot L."/>
            <person name="Sirota M."/>
            <person name="Sisneros N.B."/>
            <person name="Smith C.D."/>
            <person name="Smith T.F."/>
            <person name="Spieth J."/>
            <person name="Stage D.E."/>
            <person name="Stark A."/>
            <person name="Stephan W."/>
            <person name="Strausberg R.L."/>
            <person name="Strempel S."/>
            <person name="Sturgill D."/>
            <person name="Sutton G."/>
            <person name="Sutton G.G."/>
            <person name="Tao W."/>
            <person name="Teichmann S."/>
            <person name="Tobari Y.N."/>
            <person name="Tomimura Y."/>
            <person name="Tsolas J.M."/>
            <person name="Valente V.L."/>
            <person name="Venter E."/>
            <person name="Venter J.C."/>
            <person name="Vicario S."/>
            <person name="Vieira F.G."/>
            <person name="Vilella A.J."/>
            <person name="Villasante A."/>
            <person name="Walenz B."/>
            <person name="Wang J."/>
            <person name="Wasserman M."/>
            <person name="Watts T."/>
            <person name="Wilson D."/>
            <person name="Wilson R.K."/>
            <person name="Wing R.A."/>
            <person name="Wolfner M.F."/>
            <person name="Wong A."/>
            <person name="Wong G.K."/>
            <person name="Wu C.I."/>
            <person name="Wu G."/>
            <person name="Yamamoto D."/>
            <person name="Yang H.P."/>
            <person name="Yang S.P."/>
            <person name="Yorke J.A."/>
            <person name="Yoshida K."/>
            <person name="Zdobnov E."/>
            <person name="Zhang P."/>
            <person name="Zhang Y."/>
            <person name="Zimin A.V."/>
            <person name="Baldwin J."/>
            <person name="Abdouelleil A."/>
            <person name="Abdulkadir J."/>
            <person name="Abebe A."/>
            <person name="Abera B."/>
            <person name="Abreu J."/>
            <person name="Acer S.C."/>
            <person name="Aftuck L."/>
            <person name="Alexander A."/>
            <person name="An P."/>
            <person name="Anderson E."/>
            <person name="Anderson S."/>
            <person name="Arachi H."/>
            <person name="Azer M."/>
            <person name="Bachantsang P."/>
            <person name="Barry A."/>
            <person name="Bayul T."/>
            <person name="Berlin A."/>
            <person name="Bessette D."/>
            <person name="Bloom T."/>
            <person name="Blye J."/>
            <person name="Boguslavskiy L."/>
            <person name="Bonnet C."/>
            <person name="Boukhgalter B."/>
            <person name="Bourzgui I."/>
            <person name="Brown A."/>
            <person name="Cahill P."/>
            <person name="Channer S."/>
            <person name="Cheshatsang Y."/>
            <person name="Chuda L."/>
            <person name="Citroen M."/>
            <person name="Collymore A."/>
            <person name="Cooke P."/>
            <person name="Costello M."/>
            <person name="D'Aco K."/>
            <person name="Daza R."/>
            <person name="De Haan G."/>
            <person name="DeGray S."/>
            <person name="DeMaso C."/>
            <person name="Dhargay N."/>
            <person name="Dooley K."/>
            <person name="Dooley E."/>
            <person name="Doricent M."/>
            <person name="Dorje P."/>
            <person name="Dorjee K."/>
            <person name="Dupes A."/>
            <person name="Elong R."/>
            <person name="Falk J."/>
            <person name="Farina A."/>
            <person name="Faro S."/>
            <person name="Ferguson D."/>
            <person name="Fisher S."/>
            <person name="Foley C.D."/>
            <person name="Franke A."/>
            <person name="Friedrich D."/>
            <person name="Gadbois L."/>
            <person name="Gearin G."/>
            <person name="Gearin C.R."/>
            <person name="Giannoukos G."/>
            <person name="Goode T."/>
            <person name="Graham J."/>
            <person name="Grandbois E."/>
            <person name="Grewal S."/>
            <person name="Gyaltsen K."/>
            <person name="Hafez N."/>
            <person name="Hagos B."/>
            <person name="Hall J."/>
            <person name="Henson C."/>
            <person name="Hollinger A."/>
            <person name="Honan T."/>
            <person name="Huard M.D."/>
            <person name="Hughes L."/>
            <person name="Hurhula B."/>
            <person name="Husby M.E."/>
            <person name="Kamat A."/>
            <person name="Kanga B."/>
            <person name="Kashin S."/>
            <person name="Khazanovich D."/>
            <person name="Kisner P."/>
            <person name="Lance K."/>
            <person name="Lara M."/>
            <person name="Lee W."/>
            <person name="Lennon N."/>
            <person name="Letendre F."/>
            <person name="LeVine R."/>
            <person name="Lipovsky A."/>
            <person name="Liu X."/>
            <person name="Liu J."/>
            <person name="Liu S."/>
            <person name="Lokyitsang T."/>
            <person name="Lokyitsang Y."/>
            <person name="Lubonja R."/>
            <person name="Lui A."/>
            <person name="MacDonald P."/>
            <person name="Magnisalis V."/>
            <person name="Maru K."/>
            <person name="Matthews C."/>
            <person name="McCusker W."/>
            <person name="McDonough S."/>
            <person name="Mehta T."/>
            <person name="Meldrim J."/>
            <person name="Meneus L."/>
            <person name="Mihai O."/>
            <person name="Mihalev A."/>
            <person name="Mihova T."/>
            <person name="Mittelman R."/>
            <person name="Mlenga V."/>
            <person name="Montmayeur A."/>
            <person name="Mulrain L."/>
            <person name="Navidi A."/>
            <person name="Naylor J."/>
            <person name="Negash T."/>
            <person name="Nguyen T."/>
            <person name="Nguyen N."/>
            <person name="Nicol R."/>
            <person name="Norbu C."/>
            <person name="Norbu N."/>
            <person name="Novod N."/>
            <person name="O'Neill B."/>
            <person name="Osman S."/>
            <person name="Markiewicz E."/>
            <person name="Oyono O.L."/>
            <person name="Patti C."/>
            <person name="Phunkhang P."/>
            <person name="Pierre F."/>
            <person name="Priest M."/>
            <person name="Raghuraman S."/>
            <person name="Rege F."/>
            <person name="Reyes R."/>
            <person name="Rise C."/>
            <person name="Rogov P."/>
            <person name="Ross K."/>
            <person name="Ryan E."/>
            <person name="Settipalli S."/>
            <person name="Shea T."/>
            <person name="Sherpa N."/>
            <person name="Shi L."/>
            <person name="Shih D."/>
            <person name="Sparrow T."/>
            <person name="Spaulding J."/>
            <person name="Stalker J."/>
            <person name="Stange-Thomann N."/>
            <person name="Stavropoulos S."/>
            <person name="Stone C."/>
            <person name="Strader C."/>
            <person name="Tesfaye S."/>
            <person name="Thomson T."/>
            <person name="Thoulutsang Y."/>
            <person name="Thoulutsang D."/>
            <person name="Topham K."/>
            <person name="Topping I."/>
            <person name="Tsamla T."/>
            <person name="Vassiliev H."/>
            <person name="Vo A."/>
            <person name="Wangchuk T."/>
            <person name="Wangdi T."/>
            <person name="Weiand M."/>
            <person name="Wilkinson J."/>
            <person name="Wilson A."/>
            <person name="Yadav S."/>
            <person name="Young G."/>
            <person name="Yu Q."/>
            <person name="Zembek L."/>
            <person name="Zhong D."/>
            <person name="Zimmer A."/>
            <person name="Zwirko Z."/>
            <person name="Jaffe D.B."/>
            <person name="Alvarez P."/>
            <person name="Brockman W."/>
            <person name="Butler J."/>
            <person name="Chin C."/>
            <person name="Gnerre S."/>
            <person name="Grabherr M."/>
            <person name="Kleber M."/>
            <person name="Mauceli E."/>
            <person name="MacCallum I."/>
        </authorList>
    </citation>
    <scope>NUCLEOTIDE SEQUENCE [LARGE SCALE GENOMIC DNA]</scope>
    <source>
        <strain evidence="12">Tucson 15010-1051.87</strain>
    </source>
</reference>
<protein>
    <submittedName>
        <fullName evidence="11">Uncharacterized protein</fullName>
        <ecNumber evidence="11">1.-.-.-</ecNumber>
    </submittedName>
</protein>
<keyword evidence="11" id="KW-0560">Oxidoreductase</keyword>
<dbReference type="Gene3D" id="1.10.10.1590">
    <property type="entry name" value="NADH-quinone oxidoreductase subunit E"/>
    <property type="match status" value="1"/>
</dbReference>
<dbReference type="InterPro" id="IPR042128">
    <property type="entry name" value="NuoE_dom"/>
</dbReference>
<dbReference type="FunCoup" id="B4LEA8">
    <property type="interactions" value="165"/>
</dbReference>
<dbReference type="InterPro" id="IPR041921">
    <property type="entry name" value="NuoE_N"/>
</dbReference>
<feature type="binding site" evidence="9">
    <location>
        <position position="126"/>
    </location>
    <ligand>
        <name>[2Fe-2S] cluster</name>
        <dbReference type="ChEBI" id="CHEBI:190135"/>
    </ligand>
</feature>
<proteinExistence type="inferred from homology"/>
<dbReference type="GO" id="GO:0046872">
    <property type="term" value="F:metal ion binding"/>
    <property type="evidence" value="ECO:0007669"/>
    <property type="project" value="UniProtKB-KW"/>
</dbReference>
<evidence type="ECO:0000256" key="9">
    <source>
        <dbReference type="PIRSR" id="PIRSR000216-1"/>
    </source>
</evidence>
<dbReference type="SMR" id="B4LEA8"/>
<evidence type="ECO:0000256" key="7">
    <source>
        <dbReference type="ARBA" id="ARBA00023027"/>
    </source>
</evidence>
<sequence length="247" mass="27845">MYANLLRLYQLPRLVLHAQPSRVICATPPRYKVDACNMYDKLKFEFTEENKCRVKELLGSYPEKELRGALLPLLDLAQRQHGWLPITAIQAVAEVLKLEPFAVWEVANFYTMFNMRPIGKYRVKVCMTTPCQLRGCADVLRICEKTLDLKDGETSKDMEFTLNTTYCMGACVNGPVMSVNDDLYEDLNVDETEKILCELKDGKLPPPGPRSGRFASEPITGPTSLLMEAPPAGFGMQELCKPKTKPC</sequence>
<dbReference type="GO" id="GO:0008137">
    <property type="term" value="F:NADH dehydrogenase (ubiquinone) activity"/>
    <property type="evidence" value="ECO:0007669"/>
    <property type="project" value="UniProtKB-ARBA"/>
</dbReference>
<feature type="binding site" evidence="9">
    <location>
        <position position="167"/>
    </location>
    <ligand>
        <name>[2Fe-2S] cluster</name>
        <dbReference type="ChEBI" id="CHEBI:190135"/>
    </ligand>
</feature>
<dbReference type="Pfam" id="PF01257">
    <property type="entry name" value="2Fe-2S_thioredx"/>
    <property type="match status" value="1"/>
</dbReference>
<evidence type="ECO:0000256" key="3">
    <source>
        <dbReference type="ARBA" id="ARBA00022723"/>
    </source>
</evidence>
<comment type="cofactor">
    <cofactor evidence="8">
        <name>[2Fe-2S] cluster</name>
        <dbReference type="ChEBI" id="CHEBI:190135"/>
    </cofactor>
</comment>
<evidence type="ECO:0000256" key="1">
    <source>
        <dbReference type="ARBA" id="ARBA00010643"/>
    </source>
</evidence>
<dbReference type="Proteomes" id="UP000008792">
    <property type="component" value="Unassembled WGS sequence"/>
</dbReference>
<dbReference type="EC" id="1.-.-.-" evidence="11"/>
<dbReference type="InterPro" id="IPR002023">
    <property type="entry name" value="NuoE-like"/>
</dbReference>
<dbReference type="PROSITE" id="PS01099">
    <property type="entry name" value="COMPLEX1_24K"/>
    <property type="match status" value="1"/>
</dbReference>
<dbReference type="eggNOG" id="KOG3196">
    <property type="taxonomic scope" value="Eukaryota"/>
</dbReference>
<feature type="binding site" evidence="9">
    <location>
        <position position="131"/>
    </location>
    <ligand>
        <name>[2Fe-2S] cluster</name>
        <dbReference type="ChEBI" id="CHEBI:190135"/>
    </ligand>
</feature>
<evidence type="ECO:0000256" key="8">
    <source>
        <dbReference type="ARBA" id="ARBA00034078"/>
    </source>
</evidence>
<dbReference type="OMA" id="PDMQFTL"/>
<evidence type="ECO:0000313" key="11">
    <source>
        <dbReference type="EMBL" id="EDW69064.1"/>
    </source>
</evidence>
<dbReference type="GO" id="GO:1902494">
    <property type="term" value="C:catalytic complex"/>
    <property type="evidence" value="ECO:0007669"/>
    <property type="project" value="UniProtKB-ARBA"/>
</dbReference>
<feature type="binding site" evidence="9">
    <location>
        <position position="171"/>
    </location>
    <ligand>
        <name>[2Fe-2S] cluster</name>
        <dbReference type="ChEBI" id="CHEBI:190135"/>
    </ligand>
</feature>
<dbReference type="GO" id="GO:0005743">
    <property type="term" value="C:mitochondrial inner membrane"/>
    <property type="evidence" value="ECO:0007669"/>
    <property type="project" value="UniProtKB-ARBA"/>
</dbReference>
<keyword evidence="7" id="KW-0520">NAD</keyword>
<dbReference type="PANTHER" id="PTHR10371:SF3">
    <property type="entry name" value="NADH DEHYDROGENASE [UBIQUINONE] FLAVOPROTEIN 2, MITOCHONDRIAL"/>
    <property type="match status" value="1"/>
</dbReference>